<keyword evidence="6" id="KW-1185">Reference proteome</keyword>
<dbReference type="AlphaFoldDB" id="A0A1B6PAK8"/>
<proteinExistence type="inferred from homology"/>
<feature type="repeat" description="PPR" evidence="4">
    <location>
        <begin position="114"/>
        <end position="148"/>
    </location>
</feature>
<feature type="repeat" description="PPR" evidence="4">
    <location>
        <begin position="61"/>
        <end position="95"/>
    </location>
</feature>
<dbReference type="PANTHER" id="PTHR47939:SF13">
    <property type="entry name" value="OS03G0201400 PROTEIN"/>
    <property type="match status" value="1"/>
</dbReference>
<accession>A0A1B6PAK8</accession>
<protein>
    <recommendedName>
        <fullName evidence="7">Pentacotripeptide-repeat region of PRORP domain-containing protein</fullName>
    </recommendedName>
</protein>
<feature type="repeat" description="PPR" evidence="4">
    <location>
        <begin position="149"/>
        <end position="183"/>
    </location>
</feature>
<reference evidence="6" key="2">
    <citation type="journal article" date="2018" name="Plant J.">
        <title>The Sorghum bicolor reference genome: improved assembly, gene annotations, a transcriptome atlas, and signatures of genome organization.</title>
        <authorList>
            <person name="McCormick R.F."/>
            <person name="Truong S.K."/>
            <person name="Sreedasyam A."/>
            <person name="Jenkins J."/>
            <person name="Shu S."/>
            <person name="Sims D."/>
            <person name="Kennedy M."/>
            <person name="Amirebrahimi M."/>
            <person name="Weers B.D."/>
            <person name="McKinley B."/>
            <person name="Mattison A."/>
            <person name="Morishige D.T."/>
            <person name="Grimwood J."/>
            <person name="Schmutz J."/>
            <person name="Mullet J.E."/>
        </authorList>
    </citation>
    <scope>NUCLEOTIDE SEQUENCE [LARGE SCALE GENOMIC DNA]</scope>
    <source>
        <strain evidence="6">cv. BTx623</strain>
    </source>
</reference>
<dbReference type="InterPro" id="IPR002885">
    <property type="entry name" value="PPR_rpt"/>
</dbReference>
<evidence type="ECO:0008006" key="7">
    <source>
        <dbReference type="Google" id="ProtNLM"/>
    </source>
</evidence>
<dbReference type="Pfam" id="PF13041">
    <property type="entry name" value="PPR_2"/>
    <property type="match status" value="1"/>
</dbReference>
<dbReference type="Pfam" id="PF01535">
    <property type="entry name" value="PPR"/>
    <property type="match status" value="1"/>
</dbReference>
<dbReference type="InterPro" id="IPR050667">
    <property type="entry name" value="PPR-containing_protein"/>
</dbReference>
<evidence type="ECO:0000256" key="3">
    <source>
        <dbReference type="ARBA" id="ARBA00022946"/>
    </source>
</evidence>
<sequence length="290" mass="32907">MINWGIHPDVRFLNTIMDSLCKEGRVVEAQDFFDLVIGTDGKMNESIKLLGHMVSIGLRPDNVTYSTLLNGYCKNGRVDDALALYREMFSKDARRIVAAREFYMKMVDSGTQLGISTYNIVLRGLCENSCVDEALRIFEGLRSKEFQLEVWTFNIMINALLKVGRIDEAKGLFSAIVLSGPVPDVITYSLMIESHIKEGLFEESDELFLSMEKNGCAANSRMLNVIVRRLLEKGYVRRAGTYLTKIDEKNFSLEASTAALLISIVSETKYQKEVKFIPEKYQCFTEPRDD</sequence>
<evidence type="ECO:0000313" key="5">
    <source>
        <dbReference type="EMBL" id="KXG22661.1"/>
    </source>
</evidence>
<reference evidence="5 6" key="1">
    <citation type="journal article" date="2009" name="Nature">
        <title>The Sorghum bicolor genome and the diversification of grasses.</title>
        <authorList>
            <person name="Paterson A.H."/>
            <person name="Bowers J.E."/>
            <person name="Bruggmann R."/>
            <person name="Dubchak I."/>
            <person name="Grimwood J."/>
            <person name="Gundlach H."/>
            <person name="Haberer G."/>
            <person name="Hellsten U."/>
            <person name="Mitros T."/>
            <person name="Poliakov A."/>
            <person name="Schmutz J."/>
            <person name="Spannagl M."/>
            <person name="Tang H."/>
            <person name="Wang X."/>
            <person name="Wicker T."/>
            <person name="Bharti A.K."/>
            <person name="Chapman J."/>
            <person name="Feltus F.A."/>
            <person name="Gowik U."/>
            <person name="Grigoriev I.V."/>
            <person name="Lyons E."/>
            <person name="Maher C.A."/>
            <person name="Martis M."/>
            <person name="Narechania A."/>
            <person name="Otillar R.P."/>
            <person name="Penning B.W."/>
            <person name="Salamov A.A."/>
            <person name="Wang Y."/>
            <person name="Zhang L."/>
            <person name="Carpita N.C."/>
            <person name="Freeling M."/>
            <person name="Gingle A.R."/>
            <person name="Hash C.T."/>
            <person name="Keller B."/>
            <person name="Klein P."/>
            <person name="Kresovich S."/>
            <person name="McCann M.C."/>
            <person name="Ming R."/>
            <person name="Peterson D.G."/>
            <person name="Mehboob-ur-Rahman"/>
            <person name="Ware D."/>
            <person name="Westhoff P."/>
            <person name="Mayer K.F."/>
            <person name="Messing J."/>
            <person name="Rokhsar D.S."/>
        </authorList>
    </citation>
    <scope>NUCLEOTIDE SEQUENCE [LARGE SCALE GENOMIC DNA]</scope>
    <source>
        <strain evidence="6">cv. BTx623</strain>
    </source>
</reference>
<dbReference type="PROSITE" id="PS51375">
    <property type="entry name" value="PPR"/>
    <property type="match status" value="4"/>
</dbReference>
<dbReference type="OMA" id="YANDWKE"/>
<dbReference type="InterPro" id="IPR011990">
    <property type="entry name" value="TPR-like_helical_dom_sf"/>
</dbReference>
<comment type="similarity">
    <text evidence="1">Belongs to the PPR family. P subfamily.</text>
</comment>
<evidence type="ECO:0000313" key="6">
    <source>
        <dbReference type="Proteomes" id="UP000000768"/>
    </source>
</evidence>
<name>A0A1B6PAK8_SORBI</name>
<keyword evidence="2" id="KW-0677">Repeat</keyword>
<dbReference type="EMBL" id="CM000768">
    <property type="protein sequence ID" value="KXG22661.1"/>
    <property type="molecule type" value="Genomic_DNA"/>
</dbReference>
<dbReference type="Pfam" id="PF12854">
    <property type="entry name" value="PPR_1"/>
    <property type="match status" value="2"/>
</dbReference>
<gene>
    <name evidence="5" type="ORF">SORBI_3009G253600</name>
</gene>
<dbReference type="PANTHER" id="PTHR47939">
    <property type="entry name" value="MEMBRANE-ASSOCIATED SALT-INDUCIBLE PROTEIN-LIKE"/>
    <property type="match status" value="1"/>
</dbReference>
<dbReference type="Gene3D" id="1.25.40.10">
    <property type="entry name" value="Tetratricopeptide repeat domain"/>
    <property type="match status" value="2"/>
</dbReference>
<dbReference type="Proteomes" id="UP000000768">
    <property type="component" value="Chromosome 9"/>
</dbReference>
<dbReference type="InParanoid" id="A0A1B6PAK8"/>
<evidence type="ECO:0000256" key="2">
    <source>
        <dbReference type="ARBA" id="ARBA00022737"/>
    </source>
</evidence>
<dbReference type="Gramene" id="KXG22661">
    <property type="protein sequence ID" value="KXG22661"/>
    <property type="gene ID" value="SORBI_3009G253600"/>
</dbReference>
<evidence type="ECO:0000256" key="4">
    <source>
        <dbReference type="PROSITE-ProRule" id="PRU00708"/>
    </source>
</evidence>
<dbReference type="NCBIfam" id="TIGR00756">
    <property type="entry name" value="PPR"/>
    <property type="match status" value="4"/>
</dbReference>
<evidence type="ECO:0000256" key="1">
    <source>
        <dbReference type="ARBA" id="ARBA00007626"/>
    </source>
</evidence>
<organism evidence="5 6">
    <name type="scientific">Sorghum bicolor</name>
    <name type="common">Sorghum</name>
    <name type="synonym">Sorghum vulgare</name>
    <dbReference type="NCBI Taxonomy" id="4558"/>
    <lineage>
        <taxon>Eukaryota</taxon>
        <taxon>Viridiplantae</taxon>
        <taxon>Streptophyta</taxon>
        <taxon>Embryophyta</taxon>
        <taxon>Tracheophyta</taxon>
        <taxon>Spermatophyta</taxon>
        <taxon>Magnoliopsida</taxon>
        <taxon>Liliopsida</taxon>
        <taxon>Poales</taxon>
        <taxon>Poaceae</taxon>
        <taxon>PACMAD clade</taxon>
        <taxon>Panicoideae</taxon>
        <taxon>Andropogonodae</taxon>
        <taxon>Andropogoneae</taxon>
        <taxon>Sorghinae</taxon>
        <taxon>Sorghum</taxon>
    </lineage>
</organism>
<keyword evidence="3" id="KW-0809">Transit peptide</keyword>
<feature type="repeat" description="PPR" evidence="4">
    <location>
        <begin position="184"/>
        <end position="218"/>
    </location>
</feature>